<dbReference type="Proteomes" id="UP000000269">
    <property type="component" value="Chromosome"/>
</dbReference>
<dbReference type="EMBL" id="CP000853">
    <property type="protein sequence ID" value="ABW19719.1"/>
    <property type="molecule type" value="Genomic_DNA"/>
</dbReference>
<dbReference type="GO" id="GO:0016987">
    <property type="term" value="F:sigma factor activity"/>
    <property type="evidence" value="ECO:0007669"/>
    <property type="project" value="UniProtKB-KW"/>
</dbReference>
<evidence type="ECO:0000313" key="7">
    <source>
        <dbReference type="EMBL" id="ABW19719.1"/>
    </source>
</evidence>
<evidence type="ECO:0000259" key="5">
    <source>
        <dbReference type="Pfam" id="PF04542"/>
    </source>
</evidence>
<dbReference type="STRING" id="350688.Clos_2183"/>
<evidence type="ECO:0000256" key="3">
    <source>
        <dbReference type="ARBA" id="ARBA00023082"/>
    </source>
</evidence>
<dbReference type="OrthoDB" id="9795666at2"/>
<dbReference type="NCBIfam" id="TIGR02937">
    <property type="entry name" value="sigma70-ECF"/>
    <property type="match status" value="1"/>
</dbReference>
<dbReference type="SUPFAM" id="SSF88946">
    <property type="entry name" value="Sigma2 domain of RNA polymerase sigma factors"/>
    <property type="match status" value="1"/>
</dbReference>
<dbReference type="Pfam" id="PF08281">
    <property type="entry name" value="Sigma70_r4_2"/>
    <property type="match status" value="1"/>
</dbReference>
<evidence type="ECO:0000259" key="6">
    <source>
        <dbReference type="Pfam" id="PF08281"/>
    </source>
</evidence>
<accession>A8MIT7</accession>
<dbReference type="KEGG" id="aoe:Clos_2183"/>
<evidence type="ECO:0000313" key="8">
    <source>
        <dbReference type="Proteomes" id="UP000000269"/>
    </source>
</evidence>
<keyword evidence="3" id="KW-0731">Sigma factor</keyword>
<dbReference type="InterPro" id="IPR007627">
    <property type="entry name" value="RNA_pol_sigma70_r2"/>
</dbReference>
<keyword evidence="4" id="KW-0804">Transcription</keyword>
<dbReference type="SUPFAM" id="SSF88659">
    <property type="entry name" value="Sigma3 and sigma4 domains of RNA polymerase sigma factors"/>
    <property type="match status" value="1"/>
</dbReference>
<gene>
    <name evidence="7" type="ordered locus">Clos_2183</name>
</gene>
<evidence type="ECO:0000256" key="2">
    <source>
        <dbReference type="ARBA" id="ARBA00023015"/>
    </source>
</evidence>
<organism evidence="7 8">
    <name type="scientific">Alkaliphilus oremlandii (strain OhILAs)</name>
    <name type="common">Clostridium oremlandii (strain OhILAs)</name>
    <dbReference type="NCBI Taxonomy" id="350688"/>
    <lineage>
        <taxon>Bacteria</taxon>
        <taxon>Bacillati</taxon>
        <taxon>Bacillota</taxon>
        <taxon>Clostridia</taxon>
        <taxon>Peptostreptococcales</taxon>
        <taxon>Natronincolaceae</taxon>
        <taxon>Alkaliphilus</taxon>
    </lineage>
</organism>
<dbReference type="Gene3D" id="1.10.10.10">
    <property type="entry name" value="Winged helix-like DNA-binding domain superfamily/Winged helix DNA-binding domain"/>
    <property type="match status" value="1"/>
</dbReference>
<dbReference type="GO" id="GO:0003677">
    <property type="term" value="F:DNA binding"/>
    <property type="evidence" value="ECO:0007669"/>
    <property type="project" value="InterPro"/>
</dbReference>
<dbReference type="InterPro" id="IPR039425">
    <property type="entry name" value="RNA_pol_sigma-70-like"/>
</dbReference>
<dbReference type="InterPro" id="IPR014284">
    <property type="entry name" value="RNA_pol_sigma-70_dom"/>
</dbReference>
<protein>
    <submittedName>
        <fullName evidence="7">RNA polymerase, sigma-24 subunit, ECF subfamily</fullName>
    </submittedName>
</protein>
<proteinExistence type="inferred from homology"/>
<evidence type="ECO:0000256" key="4">
    <source>
        <dbReference type="ARBA" id="ARBA00023163"/>
    </source>
</evidence>
<dbReference type="PANTHER" id="PTHR43133:SF60">
    <property type="entry name" value="RNA POLYMERASE SIGMA FACTOR SIGV"/>
    <property type="match status" value="1"/>
</dbReference>
<feature type="domain" description="RNA polymerase sigma-70 region 2" evidence="5">
    <location>
        <begin position="9"/>
        <end position="76"/>
    </location>
</feature>
<dbReference type="PANTHER" id="PTHR43133">
    <property type="entry name" value="RNA POLYMERASE ECF-TYPE SIGMA FACTO"/>
    <property type="match status" value="1"/>
</dbReference>
<dbReference type="InterPro" id="IPR013324">
    <property type="entry name" value="RNA_pol_sigma_r3/r4-like"/>
</dbReference>
<comment type="similarity">
    <text evidence="1">Belongs to the sigma-70 factor family. ECF subfamily.</text>
</comment>
<dbReference type="CDD" id="cd06171">
    <property type="entry name" value="Sigma70_r4"/>
    <property type="match status" value="1"/>
</dbReference>
<dbReference type="eggNOG" id="COG1595">
    <property type="taxonomic scope" value="Bacteria"/>
</dbReference>
<name>A8MIT7_ALKOO</name>
<dbReference type="GO" id="GO:0006352">
    <property type="term" value="P:DNA-templated transcription initiation"/>
    <property type="evidence" value="ECO:0007669"/>
    <property type="project" value="InterPro"/>
</dbReference>
<dbReference type="InterPro" id="IPR013249">
    <property type="entry name" value="RNA_pol_sigma70_r4_t2"/>
</dbReference>
<dbReference type="AlphaFoldDB" id="A8MIT7"/>
<dbReference type="HOGENOM" id="CLU_047691_3_1_9"/>
<evidence type="ECO:0000256" key="1">
    <source>
        <dbReference type="ARBA" id="ARBA00010641"/>
    </source>
</evidence>
<dbReference type="Gene3D" id="1.10.1740.10">
    <property type="match status" value="1"/>
</dbReference>
<keyword evidence="8" id="KW-1185">Reference proteome</keyword>
<dbReference type="InterPro" id="IPR036388">
    <property type="entry name" value="WH-like_DNA-bd_sf"/>
</dbReference>
<keyword evidence="2" id="KW-0805">Transcription regulation</keyword>
<dbReference type="Pfam" id="PF04542">
    <property type="entry name" value="Sigma70_r2"/>
    <property type="match status" value="1"/>
</dbReference>
<reference evidence="8" key="1">
    <citation type="submission" date="2007-10" db="EMBL/GenBank/DDBJ databases">
        <title>Complete genome of Alkaliphilus oremlandii OhILAs.</title>
        <authorList>
            <person name="Copeland A."/>
            <person name="Lucas S."/>
            <person name="Lapidus A."/>
            <person name="Barry K."/>
            <person name="Detter J.C."/>
            <person name="Glavina del Rio T."/>
            <person name="Hammon N."/>
            <person name="Israni S."/>
            <person name="Dalin E."/>
            <person name="Tice H."/>
            <person name="Pitluck S."/>
            <person name="Chain P."/>
            <person name="Malfatti S."/>
            <person name="Shin M."/>
            <person name="Vergez L."/>
            <person name="Schmutz J."/>
            <person name="Larimer F."/>
            <person name="Land M."/>
            <person name="Hauser L."/>
            <person name="Kyrpides N."/>
            <person name="Mikhailova N."/>
            <person name="Stolz J.F."/>
            <person name="Dawson A."/>
            <person name="Fisher E."/>
            <person name="Crable B."/>
            <person name="Perera E."/>
            <person name="Lisak J."/>
            <person name="Ranganathan M."/>
            <person name="Basu P."/>
            <person name="Richardson P."/>
        </authorList>
    </citation>
    <scope>NUCLEOTIDE SEQUENCE [LARGE SCALE GENOMIC DNA]</scope>
    <source>
        <strain evidence="8">OhILAs</strain>
    </source>
</reference>
<feature type="domain" description="RNA polymerase sigma factor 70 region 4 type 2" evidence="6">
    <location>
        <begin position="113"/>
        <end position="163"/>
    </location>
</feature>
<dbReference type="InterPro" id="IPR013325">
    <property type="entry name" value="RNA_pol_sigma_r2"/>
</dbReference>
<sequence length="176" mass="20559">MEIKEVTHLIETYGNDVYGFCFKLTRDKHQADDLYQETFLKVTELRHKIDMNHNPKGFIIAIAANIWRNQRRKFGWRHRIARIVTLQQDNNSPHLVDIETPESTAINNELYAIVDTASESLNDKLKIPLYMYYNAELSIEDIALALKIPSGTVKSRLHKARKMIKEYMEVNGYEGF</sequence>